<dbReference type="EMBL" id="RCSX01000004">
    <property type="protein sequence ID" value="KAF7935951.1"/>
    <property type="molecule type" value="Genomic_DNA"/>
</dbReference>
<organism evidence="2 3">
    <name type="scientific">Botrytis deweyae</name>
    <dbReference type="NCBI Taxonomy" id="2478750"/>
    <lineage>
        <taxon>Eukaryota</taxon>
        <taxon>Fungi</taxon>
        <taxon>Dikarya</taxon>
        <taxon>Ascomycota</taxon>
        <taxon>Pezizomycotina</taxon>
        <taxon>Leotiomycetes</taxon>
        <taxon>Helotiales</taxon>
        <taxon>Sclerotiniaceae</taxon>
        <taxon>Botrytis</taxon>
    </lineage>
</organism>
<dbReference type="PANTHER" id="PTHR39605:SF1">
    <property type="entry name" value="MAJOR FACILITATOR SUPERFAMILY (MFS) PROFILE DOMAIN-CONTAINING PROTEIN"/>
    <property type="match status" value="1"/>
</dbReference>
<gene>
    <name evidence="2" type="ORF">EAE98_002171</name>
</gene>
<reference evidence="2 3" key="1">
    <citation type="journal article" date="2020" name="Genome Biol. Evol.">
        <title>Comparative genomics of Sclerotiniaceae.</title>
        <authorList>
            <person name="Valero Jimenez C.A."/>
            <person name="Steentjes M."/>
            <person name="Scholten O.E."/>
            <person name="Van Kan J.A.L."/>
        </authorList>
    </citation>
    <scope>NUCLEOTIDE SEQUENCE [LARGE SCALE GENOMIC DNA]</scope>
    <source>
        <strain evidence="2 3">B1</strain>
    </source>
</reference>
<evidence type="ECO:0000256" key="1">
    <source>
        <dbReference type="SAM" id="Phobius"/>
    </source>
</evidence>
<dbReference type="PANTHER" id="PTHR39605">
    <property type="entry name" value="MAJOR FACILITATOR SUPERFAMILY (MFS) PROFILE DOMAIN-CONTAINING PROTEIN"/>
    <property type="match status" value="1"/>
</dbReference>
<keyword evidence="1" id="KW-0812">Transmembrane</keyword>
<protein>
    <submittedName>
        <fullName evidence="2">Uncharacterized protein</fullName>
    </submittedName>
</protein>
<comment type="caution">
    <text evidence="2">The sequence shown here is derived from an EMBL/GenBank/DDBJ whole genome shotgun (WGS) entry which is preliminary data.</text>
</comment>
<feature type="transmembrane region" description="Helical" evidence="1">
    <location>
        <begin position="123"/>
        <end position="145"/>
    </location>
</feature>
<accession>A0ABQ7IWJ4</accession>
<feature type="transmembrane region" description="Helical" evidence="1">
    <location>
        <begin position="53"/>
        <end position="73"/>
    </location>
</feature>
<evidence type="ECO:0000313" key="2">
    <source>
        <dbReference type="EMBL" id="KAF7935951.1"/>
    </source>
</evidence>
<keyword evidence="3" id="KW-1185">Reference proteome</keyword>
<evidence type="ECO:0000313" key="3">
    <source>
        <dbReference type="Proteomes" id="UP000783213"/>
    </source>
</evidence>
<sequence>MDVFYSYTYGTAGWLALQSLPLIISPTIIITMLSPEYRDATTLEEYFSRSLGFTLLTLGILTALLTGSVPLTSSISDSTSSAVTSSESDPKAPYAVPVLTISTLYHGLIAFHCYARYTTMGTFAFALGSLGSTALFAIGGWCLLFGTSHGRISKKTGADKRTSGFPFGNQESASARKRANRRGLWGVEKRILKGF</sequence>
<dbReference type="GeneID" id="62228945"/>
<name>A0ABQ7IWJ4_9HELO</name>
<feature type="transmembrane region" description="Helical" evidence="1">
    <location>
        <begin position="94"/>
        <end position="117"/>
    </location>
</feature>
<keyword evidence="1" id="KW-1133">Transmembrane helix</keyword>
<proteinExistence type="predicted"/>
<dbReference type="Proteomes" id="UP000783213">
    <property type="component" value="Unassembled WGS sequence"/>
</dbReference>
<feature type="transmembrane region" description="Helical" evidence="1">
    <location>
        <begin position="12"/>
        <end position="33"/>
    </location>
</feature>
<keyword evidence="1" id="KW-0472">Membrane</keyword>
<dbReference type="RefSeq" id="XP_038813529.1">
    <property type="nucleotide sequence ID" value="XM_038949790.1"/>
</dbReference>